<keyword evidence="1" id="KW-1185">Reference proteome</keyword>
<gene>
    <name evidence="2" type="primary">LOC111127350</name>
</gene>
<protein>
    <submittedName>
        <fullName evidence="2">Uncharacterized protein LOC111127350 isoform X1</fullName>
    </submittedName>
</protein>
<accession>A0A8B8DK58</accession>
<evidence type="ECO:0000313" key="2">
    <source>
        <dbReference type="RefSeq" id="XP_022328188.1"/>
    </source>
</evidence>
<reference evidence="2" key="1">
    <citation type="submission" date="2025-08" db="UniProtKB">
        <authorList>
            <consortium name="RefSeq"/>
        </authorList>
    </citation>
    <scope>IDENTIFICATION</scope>
    <source>
        <tissue evidence="2">Whole sample</tissue>
    </source>
</reference>
<dbReference type="Proteomes" id="UP000694844">
    <property type="component" value="Chromosome 3"/>
</dbReference>
<dbReference type="AlphaFoldDB" id="A0A8B8DK58"/>
<name>A0A8B8DK58_CRAVI</name>
<sequence length="111" mass="12853">MARSSGKCSIPTAVNAGQSFNFCTSCHMNIISKECVKCPKGKPYHRLCLLQRNINQHVNEEMDYNYPVYSVKMEGVNEETQNELFKQTYAPLLFHKKSVRLFSMSDDEFYL</sequence>
<dbReference type="RefSeq" id="XP_022328188.1">
    <property type="nucleotide sequence ID" value="XM_022472480.1"/>
</dbReference>
<organism evidence="1 2">
    <name type="scientific">Crassostrea virginica</name>
    <name type="common">Eastern oyster</name>
    <dbReference type="NCBI Taxonomy" id="6565"/>
    <lineage>
        <taxon>Eukaryota</taxon>
        <taxon>Metazoa</taxon>
        <taxon>Spiralia</taxon>
        <taxon>Lophotrochozoa</taxon>
        <taxon>Mollusca</taxon>
        <taxon>Bivalvia</taxon>
        <taxon>Autobranchia</taxon>
        <taxon>Pteriomorphia</taxon>
        <taxon>Ostreida</taxon>
        <taxon>Ostreoidea</taxon>
        <taxon>Ostreidae</taxon>
        <taxon>Crassostrea</taxon>
    </lineage>
</organism>
<dbReference type="KEGG" id="cvn:111127350"/>
<dbReference type="GeneID" id="111127350"/>
<proteinExistence type="predicted"/>
<evidence type="ECO:0000313" key="1">
    <source>
        <dbReference type="Proteomes" id="UP000694844"/>
    </source>
</evidence>